<organism evidence="1 2">
    <name type="scientific">Acetobacter oeni</name>
    <dbReference type="NCBI Taxonomy" id="304077"/>
    <lineage>
        <taxon>Bacteria</taxon>
        <taxon>Pseudomonadati</taxon>
        <taxon>Pseudomonadota</taxon>
        <taxon>Alphaproteobacteria</taxon>
        <taxon>Acetobacterales</taxon>
        <taxon>Acetobacteraceae</taxon>
        <taxon>Acetobacter</taxon>
    </lineage>
</organism>
<keyword evidence="2" id="KW-1185">Reference proteome</keyword>
<reference evidence="1 2" key="1">
    <citation type="submission" date="2019-07" db="EMBL/GenBank/DDBJ databases">
        <title>Whole genome shotgun sequence of Acetobacter oeni NBRC 105207.</title>
        <authorList>
            <person name="Hosoyama A."/>
            <person name="Uohara A."/>
            <person name="Ohji S."/>
            <person name="Ichikawa N."/>
        </authorList>
    </citation>
    <scope>NUCLEOTIDE SEQUENCE [LARGE SCALE GENOMIC DNA]</scope>
    <source>
        <strain evidence="1 2">NBRC 105207</strain>
    </source>
</reference>
<gene>
    <name evidence="1" type="ORF">AOE01nite_25500</name>
</gene>
<evidence type="ECO:0000313" key="1">
    <source>
        <dbReference type="EMBL" id="GEN64326.1"/>
    </source>
</evidence>
<sequence>MPRGTGELGFYVGKERTVAIWGGTPAVDLPVAKRPRVQVMRTDSPVFSAYLAARASRTDLFFVRAAHGVALCNAPVPVRQAP</sequence>
<dbReference type="Proteomes" id="UP000321746">
    <property type="component" value="Unassembled WGS sequence"/>
</dbReference>
<dbReference type="AlphaFoldDB" id="A0A511XN11"/>
<evidence type="ECO:0000313" key="2">
    <source>
        <dbReference type="Proteomes" id="UP000321746"/>
    </source>
</evidence>
<accession>A0A511XN11</accession>
<dbReference type="RefSeq" id="WP_242011708.1">
    <property type="nucleotide sequence ID" value="NZ_BJYG01000039.1"/>
</dbReference>
<protein>
    <submittedName>
        <fullName evidence="1">Uncharacterized protein</fullName>
    </submittedName>
</protein>
<proteinExistence type="predicted"/>
<name>A0A511XN11_9PROT</name>
<dbReference type="EMBL" id="BJYG01000039">
    <property type="protein sequence ID" value="GEN64326.1"/>
    <property type="molecule type" value="Genomic_DNA"/>
</dbReference>
<comment type="caution">
    <text evidence="1">The sequence shown here is derived from an EMBL/GenBank/DDBJ whole genome shotgun (WGS) entry which is preliminary data.</text>
</comment>